<protein>
    <recommendedName>
        <fullName evidence="3">Mga helix-turn-helix domain-containing protein</fullName>
    </recommendedName>
</protein>
<evidence type="ECO:0000313" key="2">
    <source>
        <dbReference type="Proteomes" id="UP000719917"/>
    </source>
</evidence>
<evidence type="ECO:0000313" key="1">
    <source>
        <dbReference type="EMBL" id="NBA11075.1"/>
    </source>
</evidence>
<dbReference type="Proteomes" id="UP000719917">
    <property type="component" value="Unassembled WGS sequence"/>
</dbReference>
<gene>
    <name evidence="1" type="ORF">GTU77_02410</name>
</gene>
<dbReference type="EMBL" id="JAAAMQ010000003">
    <property type="protein sequence ID" value="NBA11075.1"/>
    <property type="molecule type" value="Genomic_DNA"/>
</dbReference>
<dbReference type="RefSeq" id="WP_161690390.1">
    <property type="nucleotide sequence ID" value="NZ_JAAAMQ010000003.1"/>
</dbReference>
<organism evidence="1 2">
    <name type="scientific">Weissella confusa</name>
    <name type="common">Lactobacillus confusus</name>
    <dbReference type="NCBI Taxonomy" id="1583"/>
    <lineage>
        <taxon>Bacteria</taxon>
        <taxon>Bacillati</taxon>
        <taxon>Bacillota</taxon>
        <taxon>Bacilli</taxon>
        <taxon>Lactobacillales</taxon>
        <taxon>Lactobacillaceae</taxon>
        <taxon>Weissella</taxon>
    </lineage>
</organism>
<proteinExistence type="predicted"/>
<comment type="caution">
    <text evidence="1">The sequence shown here is derived from an EMBL/GenBank/DDBJ whole genome shotgun (WGS) entry which is preliminary data.</text>
</comment>
<reference evidence="1" key="1">
    <citation type="submission" date="2020-01" db="EMBL/GenBank/DDBJ databases">
        <title>First Reported Case and Whole Genome of Weissella confusa in an Equid.</title>
        <authorList>
            <person name="Little S.V."/>
            <person name="Lawhon S.D."/>
        </authorList>
    </citation>
    <scope>NUCLEOTIDE SEQUENCE</scope>
    <source>
        <strain evidence="1">718955</strain>
    </source>
</reference>
<sequence length="496" mass="57378">MEWLLGKREHQKLQVVRFLYQQNKTSVPLIEVERHFNVSKYMAKTLLTEIVADETRFGIVNTAALKFEDKGGMISWTPGYQVNIMRLEYFYTIESHALAMLIRGMSDSPISAATFADQLDIAGNHLVADRTLLNERLAGSGVSLSSNMQLVGSESTIRIMRYRVLADIVETEADLTRYFPEQILSLTRQTVAFFEGNHVVSLNNVQRMRLFVFLGVWITRLQSSQTIDRNEAISNIFESTIEHDDELKMPYRTLRAIVLRYRRLMPECLDAEANFAMGVLMTDAILHGNMMNHATPALREMYNVVFQSVQTTYREFFKEELPEGQNSSWPLLLIQPVVVLMFLRRINYQAEDGMATGHTLYPTYKLFTQKVLRHVGLAFDEQTDTILRRMEIDFYNAFLQALPREKMLPTIRVRLDYQDNLLAQHIQRMIMTTEMLNVVFVTDEAETPDIVIADRLTMSDETTLFVWPSSPSFAEYDIFLHTATKKMMAIFETQIY</sequence>
<accession>A0AAJ2YZA1</accession>
<name>A0AAJ2YZA1_WEICO</name>
<dbReference type="AlphaFoldDB" id="A0AAJ2YZA1"/>
<evidence type="ECO:0008006" key="3">
    <source>
        <dbReference type="Google" id="ProtNLM"/>
    </source>
</evidence>